<keyword evidence="2" id="KW-1185">Reference proteome</keyword>
<dbReference type="Gene3D" id="2.40.260.10">
    <property type="entry name" value="Sortase"/>
    <property type="match status" value="1"/>
</dbReference>
<proteinExistence type="predicted"/>
<name>A0A810PNE1_9FIRM</name>
<dbReference type="RefSeq" id="WP_212818948.1">
    <property type="nucleotide sequence ID" value="NZ_AP023415.1"/>
</dbReference>
<dbReference type="Proteomes" id="UP000681343">
    <property type="component" value="Chromosome"/>
</dbReference>
<reference evidence="1" key="1">
    <citation type="submission" date="2020-09" db="EMBL/GenBank/DDBJ databases">
        <title>New species isolated from human feces.</title>
        <authorList>
            <person name="Kitahara M."/>
            <person name="Shigeno Y."/>
            <person name="Shime M."/>
            <person name="Matsumoto Y."/>
            <person name="Nakamura S."/>
            <person name="Motooka D."/>
            <person name="Fukuoka S."/>
            <person name="Nishikawa H."/>
            <person name="Benno Y."/>
        </authorList>
    </citation>
    <scope>NUCLEOTIDE SEQUENCE</scope>
    <source>
        <strain evidence="1">MM35</strain>
    </source>
</reference>
<dbReference type="KEGG" id="vfa:MM35RIKEN_04800"/>
<dbReference type="AlphaFoldDB" id="A0A810PNE1"/>
<sequence>MQPPKQIPLTDDEDEDIGVKLFSESDFGRHLLLTLNEKNSIADANADYVKENPYIYLSVKGDDMVFQITACFITDIDFDYSVPNPTGEELTNFFEQVAKKNWLEFDGVSFSEEDTVRLTPEPEMP</sequence>
<evidence type="ECO:0000313" key="1">
    <source>
        <dbReference type="EMBL" id="BCK78288.1"/>
    </source>
</evidence>
<dbReference type="EMBL" id="AP023415">
    <property type="protein sequence ID" value="BCK78288.1"/>
    <property type="molecule type" value="Genomic_DNA"/>
</dbReference>
<evidence type="ECO:0000313" key="2">
    <source>
        <dbReference type="Proteomes" id="UP000681343"/>
    </source>
</evidence>
<organism evidence="1 2">
    <name type="scientific">Vescimonas fastidiosa</name>
    <dbReference type="NCBI Taxonomy" id="2714353"/>
    <lineage>
        <taxon>Bacteria</taxon>
        <taxon>Bacillati</taxon>
        <taxon>Bacillota</taxon>
        <taxon>Clostridia</taxon>
        <taxon>Eubacteriales</taxon>
        <taxon>Oscillospiraceae</taxon>
        <taxon>Vescimonas</taxon>
    </lineage>
</organism>
<dbReference type="InterPro" id="IPR023365">
    <property type="entry name" value="Sortase_dom-sf"/>
</dbReference>
<gene>
    <name evidence="1" type="ORF">MM35RIKEN_04800</name>
</gene>
<protein>
    <submittedName>
        <fullName evidence="1">Uncharacterized protein</fullName>
    </submittedName>
</protein>
<accession>A0A810PNE1</accession>